<dbReference type="SUPFAM" id="SSF52540">
    <property type="entry name" value="P-loop containing nucleoside triphosphate hydrolases"/>
    <property type="match status" value="1"/>
</dbReference>
<organism evidence="7 8">
    <name type="scientific">Thiorhodococcus minor</name>
    <dbReference type="NCBI Taxonomy" id="57489"/>
    <lineage>
        <taxon>Bacteria</taxon>
        <taxon>Pseudomonadati</taxon>
        <taxon>Pseudomonadota</taxon>
        <taxon>Gammaproteobacteria</taxon>
        <taxon>Chromatiales</taxon>
        <taxon>Chromatiaceae</taxon>
        <taxon>Thiorhodococcus</taxon>
    </lineage>
</organism>
<dbReference type="EC" id="2.7.1.24" evidence="5 6"/>
<keyword evidence="2 5" id="KW-0547">Nucleotide-binding</keyword>
<keyword evidence="5 7" id="KW-0418">Kinase</keyword>
<name>A0A6M0K5E4_9GAMM</name>
<keyword evidence="5 7" id="KW-0808">Transferase</keyword>
<dbReference type="Proteomes" id="UP000483379">
    <property type="component" value="Unassembled WGS sequence"/>
</dbReference>
<dbReference type="RefSeq" id="WP_164454037.1">
    <property type="nucleotide sequence ID" value="NZ_JAAIJQ010000055.1"/>
</dbReference>
<dbReference type="CDD" id="cd02022">
    <property type="entry name" value="DPCK"/>
    <property type="match status" value="1"/>
</dbReference>
<comment type="caution">
    <text evidence="7">The sequence shown here is derived from an EMBL/GenBank/DDBJ whole genome shotgun (WGS) entry which is preliminary data.</text>
</comment>
<dbReference type="NCBIfam" id="TIGR00152">
    <property type="entry name" value="dephospho-CoA kinase"/>
    <property type="match status" value="1"/>
</dbReference>
<dbReference type="EMBL" id="JAAIJQ010000055">
    <property type="protein sequence ID" value="NEV63575.1"/>
    <property type="molecule type" value="Genomic_DNA"/>
</dbReference>
<evidence type="ECO:0000256" key="3">
    <source>
        <dbReference type="ARBA" id="ARBA00022840"/>
    </source>
</evidence>
<dbReference type="GO" id="GO:0004140">
    <property type="term" value="F:dephospho-CoA kinase activity"/>
    <property type="evidence" value="ECO:0007669"/>
    <property type="project" value="UniProtKB-UniRule"/>
</dbReference>
<keyword evidence="5" id="KW-0963">Cytoplasm</keyword>
<dbReference type="GO" id="GO:0005737">
    <property type="term" value="C:cytoplasm"/>
    <property type="evidence" value="ECO:0007669"/>
    <property type="project" value="UniProtKB-SubCell"/>
</dbReference>
<dbReference type="PANTHER" id="PTHR10695">
    <property type="entry name" value="DEPHOSPHO-COA KINASE-RELATED"/>
    <property type="match status" value="1"/>
</dbReference>
<feature type="binding site" evidence="5">
    <location>
        <begin position="11"/>
        <end position="16"/>
    </location>
    <ligand>
        <name>ATP</name>
        <dbReference type="ChEBI" id="CHEBI:30616"/>
    </ligand>
</feature>
<comment type="subcellular location">
    <subcellularLocation>
        <location evidence="5">Cytoplasm</location>
    </subcellularLocation>
</comment>
<comment type="pathway">
    <text evidence="5">Cofactor biosynthesis; coenzyme A biosynthesis; CoA from (R)-pantothenate: step 5/5.</text>
</comment>
<dbReference type="InterPro" id="IPR001977">
    <property type="entry name" value="Depp_CoAkinase"/>
</dbReference>
<evidence type="ECO:0000256" key="5">
    <source>
        <dbReference type="HAMAP-Rule" id="MF_00376"/>
    </source>
</evidence>
<evidence type="ECO:0000256" key="1">
    <source>
        <dbReference type="ARBA" id="ARBA00009018"/>
    </source>
</evidence>
<dbReference type="PROSITE" id="PS51219">
    <property type="entry name" value="DPCK"/>
    <property type="match status" value="1"/>
</dbReference>
<keyword evidence="3 5" id="KW-0067">ATP-binding</keyword>
<dbReference type="InterPro" id="IPR027417">
    <property type="entry name" value="P-loop_NTPase"/>
</dbReference>
<evidence type="ECO:0000256" key="2">
    <source>
        <dbReference type="ARBA" id="ARBA00022741"/>
    </source>
</evidence>
<evidence type="ECO:0000313" key="8">
    <source>
        <dbReference type="Proteomes" id="UP000483379"/>
    </source>
</evidence>
<evidence type="ECO:0000256" key="6">
    <source>
        <dbReference type="NCBIfam" id="TIGR00152"/>
    </source>
</evidence>
<dbReference type="Gene3D" id="3.40.50.300">
    <property type="entry name" value="P-loop containing nucleotide triphosphate hydrolases"/>
    <property type="match status" value="1"/>
</dbReference>
<evidence type="ECO:0000256" key="4">
    <source>
        <dbReference type="ARBA" id="ARBA00022993"/>
    </source>
</evidence>
<comment type="function">
    <text evidence="5">Catalyzes the phosphorylation of the 3'-hydroxyl group of dephosphocoenzyme A to form coenzyme A.</text>
</comment>
<dbReference type="UniPathway" id="UPA00241">
    <property type="reaction ID" value="UER00356"/>
</dbReference>
<sequence>MFVVALTGGIGSGKTAVSDLLGRLGAGIIDTDLLSRELTAPGTPTLSKIFETFGKEASLPSGALDRAYLREKVFQDADARRRLERILHPAIRTRMLERLAAIEAPYAVLVIPLLFETGQQALANRVLVVDVPEEEQIERVRRRSGLSRTQTARIIESQVSRQQRLAGADDIIDNSGPPSALAPQVEKLHQKYLRLAAGP</sequence>
<keyword evidence="8" id="KW-1185">Reference proteome</keyword>
<keyword evidence="4 5" id="KW-0173">Coenzyme A biosynthesis</keyword>
<proteinExistence type="inferred from homology"/>
<dbReference type="Pfam" id="PF01121">
    <property type="entry name" value="CoaE"/>
    <property type="match status" value="1"/>
</dbReference>
<comment type="similarity">
    <text evidence="1 5">Belongs to the CoaE family.</text>
</comment>
<gene>
    <name evidence="5" type="primary">coaE</name>
    <name evidence="7" type="ORF">G3446_17045</name>
</gene>
<dbReference type="AlphaFoldDB" id="A0A6M0K5E4"/>
<dbReference type="PANTHER" id="PTHR10695:SF46">
    <property type="entry name" value="BIFUNCTIONAL COENZYME A SYNTHASE-RELATED"/>
    <property type="match status" value="1"/>
</dbReference>
<accession>A0A6M0K5E4</accession>
<reference evidence="7 8" key="1">
    <citation type="submission" date="2020-02" db="EMBL/GenBank/DDBJ databases">
        <title>Genome sequences of Thiorhodococcus mannitoliphagus and Thiorhodococcus minor, purple sulfur photosynthetic bacteria in the gammaproteobacterial family, Chromatiaceae.</title>
        <authorList>
            <person name="Aviles F.A."/>
            <person name="Meyer T.E."/>
            <person name="Kyndt J.A."/>
        </authorList>
    </citation>
    <scope>NUCLEOTIDE SEQUENCE [LARGE SCALE GENOMIC DNA]</scope>
    <source>
        <strain evidence="7 8">DSM 11518</strain>
    </source>
</reference>
<dbReference type="GO" id="GO:0015937">
    <property type="term" value="P:coenzyme A biosynthetic process"/>
    <property type="evidence" value="ECO:0007669"/>
    <property type="project" value="UniProtKB-UniRule"/>
</dbReference>
<evidence type="ECO:0000313" key="7">
    <source>
        <dbReference type="EMBL" id="NEV63575.1"/>
    </source>
</evidence>
<protein>
    <recommendedName>
        <fullName evidence="5 6">Dephospho-CoA kinase</fullName>
        <ecNumber evidence="5 6">2.7.1.24</ecNumber>
    </recommendedName>
    <alternativeName>
        <fullName evidence="5">Dephosphocoenzyme A kinase</fullName>
    </alternativeName>
</protein>
<comment type="catalytic activity">
    <reaction evidence="5">
        <text>3'-dephospho-CoA + ATP = ADP + CoA + H(+)</text>
        <dbReference type="Rhea" id="RHEA:18245"/>
        <dbReference type="ChEBI" id="CHEBI:15378"/>
        <dbReference type="ChEBI" id="CHEBI:30616"/>
        <dbReference type="ChEBI" id="CHEBI:57287"/>
        <dbReference type="ChEBI" id="CHEBI:57328"/>
        <dbReference type="ChEBI" id="CHEBI:456216"/>
        <dbReference type="EC" id="2.7.1.24"/>
    </reaction>
</comment>
<dbReference type="GO" id="GO:0005524">
    <property type="term" value="F:ATP binding"/>
    <property type="evidence" value="ECO:0007669"/>
    <property type="project" value="UniProtKB-UniRule"/>
</dbReference>
<dbReference type="HAMAP" id="MF_00376">
    <property type="entry name" value="Dephospho_CoA_kinase"/>
    <property type="match status" value="1"/>
</dbReference>